<feature type="transmembrane region" description="Helical" evidence="1">
    <location>
        <begin position="122"/>
        <end position="139"/>
    </location>
</feature>
<name>C4FK56_9AQUI</name>
<keyword evidence="3" id="KW-1185">Reference proteome</keyword>
<gene>
    <name evidence="2" type="ORF">SULYE_0956</name>
</gene>
<dbReference type="Proteomes" id="UP000005540">
    <property type="component" value="Unassembled WGS sequence"/>
</dbReference>
<evidence type="ECO:0000313" key="3">
    <source>
        <dbReference type="Proteomes" id="UP000005540"/>
    </source>
</evidence>
<protein>
    <submittedName>
        <fullName evidence="2">Uncharacterized protein</fullName>
    </submittedName>
</protein>
<comment type="caution">
    <text evidence="2">The sequence shown here is derived from an EMBL/GenBank/DDBJ whole genome shotgun (WGS) entry which is preliminary data.</text>
</comment>
<sequence length="285" mass="33732">MIKNTELLQILIRFILALSIIVYVQLYNFDFKTPLTLLSIAYFVGTLILYPLHNHKFLKHLLFLFDFLLISYFMYTTGNIYFSLFFITFIFFVENLIDLVFMSIYTILIFGVALYLSGFFDFTYIFIALGFWLVFLKYFSDKSLLEKQKEEINNLAKNLYIENLKCNDKSEFYRKFYDLSTAVKMFKSGKLDPEIFIKELYENLNCNGLVLFNINTKEKLKKGLLNFNEGILDDFNLIPKTYVNDDLNLKTGCEFIIVRQINDYLILIFYKSAILDDSEILDIIK</sequence>
<proteinExistence type="predicted"/>
<organism evidence="2 3">
    <name type="scientific">Sulfurihydrogenibium yellowstonense SS-5</name>
    <dbReference type="NCBI Taxonomy" id="432331"/>
    <lineage>
        <taxon>Bacteria</taxon>
        <taxon>Pseudomonadati</taxon>
        <taxon>Aquificota</taxon>
        <taxon>Aquificia</taxon>
        <taxon>Aquificales</taxon>
        <taxon>Hydrogenothermaceae</taxon>
        <taxon>Sulfurihydrogenibium</taxon>
    </lineage>
</organism>
<dbReference type="RefSeq" id="WP_007546936.1">
    <property type="nucleotide sequence ID" value="NZ_ABZS01000081.1"/>
</dbReference>
<dbReference type="AlphaFoldDB" id="C4FK56"/>
<evidence type="ECO:0000256" key="1">
    <source>
        <dbReference type="SAM" id="Phobius"/>
    </source>
</evidence>
<accession>C4FK56</accession>
<keyword evidence="1" id="KW-0472">Membrane</keyword>
<keyword evidence="1" id="KW-1133">Transmembrane helix</keyword>
<reference evidence="2 3" key="1">
    <citation type="submission" date="2009-04" db="EMBL/GenBank/DDBJ databases">
        <authorList>
            <person name="Reysenbach A.-L."/>
            <person name="Heidelberg J.F."/>
            <person name="Nelson W.C."/>
        </authorList>
    </citation>
    <scope>NUCLEOTIDE SEQUENCE [LARGE SCALE GENOMIC DNA]</scope>
    <source>
        <strain evidence="2 3">SS-5</strain>
    </source>
</reference>
<evidence type="ECO:0000313" key="2">
    <source>
        <dbReference type="EMBL" id="EEP60546.1"/>
    </source>
</evidence>
<feature type="transmembrane region" description="Helical" evidence="1">
    <location>
        <begin position="6"/>
        <end position="26"/>
    </location>
</feature>
<feature type="transmembrane region" description="Helical" evidence="1">
    <location>
        <begin position="72"/>
        <end position="92"/>
    </location>
</feature>
<feature type="transmembrane region" description="Helical" evidence="1">
    <location>
        <begin position="33"/>
        <end position="52"/>
    </location>
</feature>
<keyword evidence="1" id="KW-0812">Transmembrane</keyword>
<dbReference type="EMBL" id="ABZS01000081">
    <property type="protein sequence ID" value="EEP60546.1"/>
    <property type="molecule type" value="Genomic_DNA"/>
</dbReference>
<feature type="transmembrane region" description="Helical" evidence="1">
    <location>
        <begin position="99"/>
        <end position="116"/>
    </location>
</feature>